<feature type="transmembrane region" description="Helical" evidence="2">
    <location>
        <begin position="252"/>
        <end position="272"/>
    </location>
</feature>
<dbReference type="OMA" id="NMLRNID"/>
<proteinExistence type="predicted"/>
<gene>
    <name evidence="3" type="ORF">PCYB_081130</name>
</gene>
<feature type="region of interest" description="Disordered" evidence="1">
    <location>
        <begin position="189"/>
        <end position="233"/>
    </location>
</feature>
<keyword evidence="4" id="KW-1185">Reference proteome</keyword>
<dbReference type="PhylomeDB" id="K6V9U3"/>
<feature type="transmembrane region" description="Helical" evidence="2">
    <location>
        <begin position="43"/>
        <end position="68"/>
    </location>
</feature>
<keyword evidence="2" id="KW-0472">Membrane</keyword>
<organism evidence="3 4">
    <name type="scientific">Plasmodium cynomolgi (strain B)</name>
    <dbReference type="NCBI Taxonomy" id="1120755"/>
    <lineage>
        <taxon>Eukaryota</taxon>
        <taxon>Sar</taxon>
        <taxon>Alveolata</taxon>
        <taxon>Apicomplexa</taxon>
        <taxon>Aconoidasida</taxon>
        <taxon>Haemosporida</taxon>
        <taxon>Plasmodiidae</taxon>
        <taxon>Plasmodium</taxon>
        <taxon>Plasmodium (Plasmodium)</taxon>
    </lineage>
</organism>
<evidence type="ECO:0000256" key="1">
    <source>
        <dbReference type="SAM" id="MobiDB-lite"/>
    </source>
</evidence>
<keyword evidence="2" id="KW-0812">Transmembrane</keyword>
<dbReference type="VEuPathDB" id="PlasmoDB:PCYB_081130"/>
<feature type="compositionally biased region" description="Polar residues" evidence="1">
    <location>
        <begin position="189"/>
        <end position="199"/>
    </location>
</feature>
<accession>K6V9U3</accession>
<dbReference type="OrthoDB" id="383915at2759"/>
<sequence>MVFGKSKKSAYPGEEPTQYVTDRSNSDGSNTAKDSGRGKIMGVFSFCKVFTFALLLWLVQCFSMYSGASMKGQYNMGRAAAVRPSRLLGEPIIEFDTVFDLYQKSFLDKMGCDSNQKDQIRTMMKSYFDKIDLGALAQQFQQNPCSMLQCPPGMPGMFPPMKPGTCPPGFPGMCSPAFPGMCGPSNVSMLQGSNPNASKNADPEKKEGEEGTSNDGDNQETKKAQGGKREDEQKTQMIIPFDNSNNSPVLHYLNFFNFLWSTSFIIMSSIISACFGQFQLTMGLFSVLFLKGFNFVWTLKKMHDMFFPKKK</sequence>
<reference evidence="3 4" key="1">
    <citation type="journal article" date="2012" name="Nat. Genet.">
        <title>Plasmodium cynomolgi genome sequences provide insight into Plasmodium vivax and the monkey malaria clade.</title>
        <authorList>
            <person name="Tachibana S."/>
            <person name="Sullivan S.A."/>
            <person name="Kawai S."/>
            <person name="Nakamura S."/>
            <person name="Kim H.R."/>
            <person name="Goto N."/>
            <person name="Arisue N."/>
            <person name="Palacpac N.M.Q."/>
            <person name="Honma H."/>
            <person name="Yagi M."/>
            <person name="Tougan T."/>
            <person name="Katakai Y."/>
            <person name="Kaneko O."/>
            <person name="Mita T."/>
            <person name="Kita K."/>
            <person name="Yasutomi Y."/>
            <person name="Sutton P.L."/>
            <person name="Shakhbatyan R."/>
            <person name="Horii T."/>
            <person name="Yasunaga T."/>
            <person name="Barnwell J.W."/>
            <person name="Escalante A.A."/>
            <person name="Carlton J.M."/>
            <person name="Tanabe K."/>
        </authorList>
    </citation>
    <scope>NUCLEOTIDE SEQUENCE [LARGE SCALE GENOMIC DNA]</scope>
    <source>
        <strain evidence="3 4">B</strain>
    </source>
</reference>
<dbReference type="RefSeq" id="XP_004221899.1">
    <property type="nucleotide sequence ID" value="XM_004221851.1"/>
</dbReference>
<evidence type="ECO:0000256" key="2">
    <source>
        <dbReference type="SAM" id="Phobius"/>
    </source>
</evidence>
<feature type="transmembrane region" description="Helical" evidence="2">
    <location>
        <begin position="278"/>
        <end position="299"/>
    </location>
</feature>
<evidence type="ECO:0000313" key="4">
    <source>
        <dbReference type="Proteomes" id="UP000006319"/>
    </source>
</evidence>
<dbReference type="EMBL" id="DF157100">
    <property type="protein sequence ID" value="GAB65952.1"/>
    <property type="molecule type" value="Genomic_DNA"/>
</dbReference>
<keyword evidence="2" id="KW-1133">Transmembrane helix</keyword>
<protein>
    <submittedName>
        <fullName evidence="3">Pv-fam-h protein</fullName>
    </submittedName>
</protein>
<dbReference type="AlphaFoldDB" id="K6V9U3"/>
<dbReference type="GeneID" id="14692300"/>
<feature type="compositionally biased region" description="Basic and acidic residues" evidence="1">
    <location>
        <begin position="219"/>
        <end position="233"/>
    </location>
</feature>
<dbReference type="Proteomes" id="UP000006319">
    <property type="component" value="Chromosome 8"/>
</dbReference>
<feature type="region of interest" description="Disordered" evidence="1">
    <location>
        <begin position="1"/>
        <end position="34"/>
    </location>
</feature>
<dbReference type="KEGG" id="pcy:PCYB_081130"/>
<evidence type="ECO:0000313" key="3">
    <source>
        <dbReference type="EMBL" id="GAB65952.1"/>
    </source>
</evidence>
<feature type="compositionally biased region" description="Polar residues" evidence="1">
    <location>
        <begin position="18"/>
        <end position="33"/>
    </location>
</feature>
<name>K6V9U3_PLACD</name>